<evidence type="ECO:0008006" key="3">
    <source>
        <dbReference type="Google" id="ProtNLM"/>
    </source>
</evidence>
<sequence>MTGKLKGRFMEAGVGITNVHLLNLTKERATISNAEGYFAMDTQVGDTLLISAIRYKRRTFVVSENMLASTTLMIELEPFVNELEEVVLRPYNLSGNLNKDLVNLDVDEPVSAVSLNLPNATAKKRTQAERQLIEATTGGGLVPLNPILNAISGRTKMLKKRLARDKAYLLTQEVRARYPDSLFVKDLRIPQIRIPDFMYFCEVDSAFAELAGRRDDLKMWDFLKVKGLEYRKTNQLD</sequence>
<dbReference type="RefSeq" id="WP_289725690.1">
    <property type="nucleotide sequence ID" value="NZ_JAUDUY010000008.1"/>
</dbReference>
<gene>
    <name evidence="1" type="ORF">QU605_12630</name>
</gene>
<protein>
    <recommendedName>
        <fullName evidence="3">Carboxypeptidase-like regulatory domain-containing protein</fullName>
    </recommendedName>
</protein>
<dbReference type="EMBL" id="JAUDUY010000008">
    <property type="protein sequence ID" value="MDM9632323.1"/>
    <property type="molecule type" value="Genomic_DNA"/>
</dbReference>
<dbReference type="InterPro" id="IPR008969">
    <property type="entry name" value="CarboxyPept-like_regulatory"/>
</dbReference>
<dbReference type="Proteomes" id="UP001174839">
    <property type="component" value="Unassembled WGS sequence"/>
</dbReference>
<proteinExistence type="predicted"/>
<name>A0ABT7WHC0_9FLAO</name>
<reference evidence="1" key="1">
    <citation type="submission" date="2023-06" db="EMBL/GenBank/DDBJ databases">
        <title>Robiginitalea aurantiacus sp. nov. and Algoriphagus sediminis sp. nov., isolated from coastal sediment.</title>
        <authorList>
            <person name="Zhou Z.Y."/>
            <person name="An J."/>
            <person name="Jia Y.W."/>
            <person name="Du Z.J."/>
        </authorList>
    </citation>
    <scope>NUCLEOTIDE SEQUENCE</scope>
    <source>
        <strain evidence="1">M39</strain>
    </source>
</reference>
<comment type="caution">
    <text evidence="1">The sequence shown here is derived from an EMBL/GenBank/DDBJ whole genome shotgun (WGS) entry which is preliminary data.</text>
</comment>
<dbReference type="SUPFAM" id="SSF49464">
    <property type="entry name" value="Carboxypeptidase regulatory domain-like"/>
    <property type="match status" value="1"/>
</dbReference>
<evidence type="ECO:0000313" key="2">
    <source>
        <dbReference type="Proteomes" id="UP001174839"/>
    </source>
</evidence>
<accession>A0ABT7WHC0</accession>
<keyword evidence="2" id="KW-1185">Reference proteome</keyword>
<evidence type="ECO:0000313" key="1">
    <source>
        <dbReference type="EMBL" id="MDM9632323.1"/>
    </source>
</evidence>
<organism evidence="1 2">
    <name type="scientific">Robiginitalea aurantiaca</name>
    <dbReference type="NCBI Taxonomy" id="3056915"/>
    <lineage>
        <taxon>Bacteria</taxon>
        <taxon>Pseudomonadati</taxon>
        <taxon>Bacteroidota</taxon>
        <taxon>Flavobacteriia</taxon>
        <taxon>Flavobacteriales</taxon>
        <taxon>Flavobacteriaceae</taxon>
        <taxon>Robiginitalea</taxon>
    </lineage>
</organism>